<evidence type="ECO:0000313" key="3">
    <source>
        <dbReference type="Proteomes" id="UP000799538"/>
    </source>
</evidence>
<keyword evidence="1" id="KW-0812">Transmembrane</keyword>
<dbReference type="EMBL" id="ML992506">
    <property type="protein sequence ID" value="KAF2223419.1"/>
    <property type="molecule type" value="Genomic_DNA"/>
</dbReference>
<dbReference type="Proteomes" id="UP000799538">
    <property type="component" value="Unassembled WGS sequence"/>
</dbReference>
<keyword evidence="1" id="KW-0472">Membrane</keyword>
<sequence>MVLRLIGKCRHRTLCREGSVDILCPVGWESRDHAGVPVLLLGCIDVVLFQSIVLECVENLALPHSGSDSDLVFLLLGLCHALLPHPVVFGAILDALLTFLRCLTFHSSLLTSFVLLLANWSVTAD</sequence>
<feature type="transmembrane region" description="Helical" evidence="1">
    <location>
        <begin position="73"/>
        <end position="96"/>
    </location>
</feature>
<evidence type="ECO:0000313" key="2">
    <source>
        <dbReference type="EMBL" id="KAF2223419.1"/>
    </source>
</evidence>
<keyword evidence="3" id="KW-1185">Reference proteome</keyword>
<dbReference type="AlphaFoldDB" id="A0A6A6GCT3"/>
<gene>
    <name evidence="2" type="ORF">BDZ85DRAFT_108947</name>
</gene>
<name>A0A6A6GCT3_9PEZI</name>
<organism evidence="2 3">
    <name type="scientific">Elsinoe ampelina</name>
    <dbReference type="NCBI Taxonomy" id="302913"/>
    <lineage>
        <taxon>Eukaryota</taxon>
        <taxon>Fungi</taxon>
        <taxon>Dikarya</taxon>
        <taxon>Ascomycota</taxon>
        <taxon>Pezizomycotina</taxon>
        <taxon>Dothideomycetes</taxon>
        <taxon>Dothideomycetidae</taxon>
        <taxon>Myriangiales</taxon>
        <taxon>Elsinoaceae</taxon>
        <taxon>Elsinoe</taxon>
    </lineage>
</organism>
<reference evidence="3" key="1">
    <citation type="journal article" date="2020" name="Stud. Mycol.">
        <title>101 Dothideomycetes genomes: A test case for predicting lifestyles and emergence of pathogens.</title>
        <authorList>
            <person name="Haridas S."/>
            <person name="Albert R."/>
            <person name="Binder M."/>
            <person name="Bloem J."/>
            <person name="LaButti K."/>
            <person name="Salamov A."/>
            <person name="Andreopoulos B."/>
            <person name="Baker S."/>
            <person name="Barry K."/>
            <person name="Bills G."/>
            <person name="Bluhm B."/>
            <person name="Cannon C."/>
            <person name="Castanera R."/>
            <person name="Culley D."/>
            <person name="Daum C."/>
            <person name="Ezra D."/>
            <person name="Gonzalez J."/>
            <person name="Henrissat B."/>
            <person name="Kuo A."/>
            <person name="Liang C."/>
            <person name="Lipzen A."/>
            <person name="Lutzoni F."/>
            <person name="Magnuson J."/>
            <person name="Mondo S."/>
            <person name="Nolan M."/>
            <person name="Ohm R."/>
            <person name="Pangilinan J."/>
            <person name="Park H.-J."/>
            <person name="Ramirez L."/>
            <person name="Alfaro M."/>
            <person name="Sun H."/>
            <person name="Tritt A."/>
            <person name="Yoshinaga Y."/>
            <person name="Zwiers L.-H."/>
            <person name="Turgeon B."/>
            <person name="Goodwin S."/>
            <person name="Spatafora J."/>
            <person name="Crous P."/>
            <person name="Grigoriev I."/>
        </authorList>
    </citation>
    <scope>NUCLEOTIDE SEQUENCE [LARGE SCALE GENOMIC DNA]</scope>
    <source>
        <strain evidence="3">CECT 20119</strain>
    </source>
</reference>
<evidence type="ECO:0000256" key="1">
    <source>
        <dbReference type="SAM" id="Phobius"/>
    </source>
</evidence>
<proteinExistence type="predicted"/>
<protein>
    <submittedName>
        <fullName evidence="2">Uncharacterized protein</fullName>
    </submittedName>
</protein>
<accession>A0A6A6GCT3</accession>
<keyword evidence="1" id="KW-1133">Transmembrane helix</keyword>
<feature type="transmembrane region" description="Helical" evidence="1">
    <location>
        <begin position="103"/>
        <end position="122"/>
    </location>
</feature>